<evidence type="ECO:0000313" key="3">
    <source>
        <dbReference type="Proteomes" id="UP000299102"/>
    </source>
</evidence>
<comment type="caution">
    <text evidence="2">The sequence shown here is derived from an EMBL/GenBank/DDBJ whole genome shotgun (WGS) entry which is preliminary data.</text>
</comment>
<reference evidence="2 3" key="1">
    <citation type="journal article" date="2019" name="Commun. Biol.">
        <title>The bagworm genome reveals a unique fibroin gene that provides high tensile strength.</title>
        <authorList>
            <person name="Kono N."/>
            <person name="Nakamura H."/>
            <person name="Ohtoshi R."/>
            <person name="Tomita M."/>
            <person name="Numata K."/>
            <person name="Arakawa K."/>
        </authorList>
    </citation>
    <scope>NUCLEOTIDE SEQUENCE [LARGE SCALE GENOMIC DNA]</scope>
</reference>
<dbReference type="AlphaFoldDB" id="A0A4C1UW18"/>
<dbReference type="EMBL" id="BGZK01000230">
    <property type="protein sequence ID" value="GBP30217.1"/>
    <property type="molecule type" value="Genomic_DNA"/>
</dbReference>
<proteinExistence type="predicted"/>
<feature type="transmembrane region" description="Helical" evidence="1">
    <location>
        <begin position="280"/>
        <end position="298"/>
    </location>
</feature>
<evidence type="ECO:0000256" key="1">
    <source>
        <dbReference type="SAM" id="Phobius"/>
    </source>
</evidence>
<dbReference type="Proteomes" id="UP000299102">
    <property type="component" value="Unassembled WGS sequence"/>
</dbReference>
<keyword evidence="1" id="KW-0812">Transmembrane</keyword>
<name>A0A4C1UW18_EUMVA</name>
<keyword evidence="1" id="KW-0472">Membrane</keyword>
<sequence length="347" mass="37662">MPVGIATGAVAHIGGSEGFAIGRRSRHNFPQNIGMRFSPYKAMNLFPGHALGKCRVQPESIARSSAIADASSVYAPQPLQCPPQSLRPKLALKDSATLVTGAPPPNIAKPNLYHSFKNISIHATVSVAYKLLHRFRASDGSFSISESIEDRSMITRAGHPGLSNLSPLLQNKTSSQDETLHFLSSVFAFQSSSNVMATLAIAHRRVDVAVLLIRTSRPCRVLNTNLDGSNVGRFDGHIDNTTRQRQPTAPGRTIPKRSALGFDIAAPKSMVRGAARNSRLAFVCFVAHFTALTTYGLPGPAVCYWVIVLLALVTAVHNYAVVYWHDFPPNEDAVQGDKHVVKFRDAF</sequence>
<evidence type="ECO:0000313" key="2">
    <source>
        <dbReference type="EMBL" id="GBP30217.1"/>
    </source>
</evidence>
<gene>
    <name evidence="2" type="ORF">EVAR_94525_1</name>
</gene>
<protein>
    <submittedName>
        <fullName evidence="2">Uncharacterized protein</fullName>
    </submittedName>
</protein>
<keyword evidence="1" id="KW-1133">Transmembrane helix</keyword>
<accession>A0A4C1UW18</accession>
<keyword evidence="3" id="KW-1185">Reference proteome</keyword>
<feature type="transmembrane region" description="Helical" evidence="1">
    <location>
        <begin position="304"/>
        <end position="324"/>
    </location>
</feature>
<organism evidence="2 3">
    <name type="scientific">Eumeta variegata</name>
    <name type="common">Bagworm moth</name>
    <name type="synonym">Eumeta japonica</name>
    <dbReference type="NCBI Taxonomy" id="151549"/>
    <lineage>
        <taxon>Eukaryota</taxon>
        <taxon>Metazoa</taxon>
        <taxon>Ecdysozoa</taxon>
        <taxon>Arthropoda</taxon>
        <taxon>Hexapoda</taxon>
        <taxon>Insecta</taxon>
        <taxon>Pterygota</taxon>
        <taxon>Neoptera</taxon>
        <taxon>Endopterygota</taxon>
        <taxon>Lepidoptera</taxon>
        <taxon>Glossata</taxon>
        <taxon>Ditrysia</taxon>
        <taxon>Tineoidea</taxon>
        <taxon>Psychidae</taxon>
        <taxon>Oiketicinae</taxon>
        <taxon>Eumeta</taxon>
    </lineage>
</organism>